<evidence type="ECO:0000313" key="3">
    <source>
        <dbReference type="Proteomes" id="UP000316806"/>
    </source>
</evidence>
<dbReference type="EMBL" id="CP040916">
    <property type="protein sequence ID" value="QDQ09547.1"/>
    <property type="molecule type" value="Genomic_DNA"/>
</dbReference>
<dbReference type="Proteomes" id="UP000316806">
    <property type="component" value="Chromosome"/>
</dbReference>
<feature type="compositionally biased region" description="Basic and acidic residues" evidence="1">
    <location>
        <begin position="27"/>
        <end position="38"/>
    </location>
</feature>
<sequence length="67" mass="7126">MRAGLRAGRAARVAVWADPGVFGGVELGRRPGDRHGTDGRPSSTTLTPGSSVVRTEDEQPCVRLEPR</sequence>
<accession>A0A516R1K8</accession>
<dbReference type="AlphaFoldDB" id="A0A516R1K8"/>
<evidence type="ECO:0000313" key="2">
    <source>
        <dbReference type="EMBL" id="QDQ09547.1"/>
    </source>
</evidence>
<protein>
    <submittedName>
        <fullName evidence="2">Uncharacterized protein</fullName>
    </submittedName>
</protein>
<dbReference type="RefSeq" id="WP_144001125.1">
    <property type="nucleotide sequence ID" value="NZ_CP040916.1"/>
</dbReference>
<organism evidence="2 3">
    <name type="scientific">Streptomyces spectabilis</name>
    <dbReference type="NCBI Taxonomy" id="68270"/>
    <lineage>
        <taxon>Bacteria</taxon>
        <taxon>Bacillati</taxon>
        <taxon>Actinomycetota</taxon>
        <taxon>Actinomycetes</taxon>
        <taxon>Kitasatosporales</taxon>
        <taxon>Streptomycetaceae</taxon>
        <taxon>Streptomyces</taxon>
    </lineage>
</organism>
<reference evidence="2 3" key="1">
    <citation type="journal article" date="2019" name="J. Ind. Microbiol. Biotechnol.">
        <title>The complete genomic sequence of Streptomyces spectabilis NRRL-2792 and identification of secondary metabolite biosynthetic gene clusters.</title>
        <authorList>
            <person name="Sinha A."/>
            <person name="Phillips-Salemka S."/>
            <person name="Niraula T.A."/>
            <person name="Short K.A."/>
            <person name="Niraula N.P."/>
        </authorList>
    </citation>
    <scope>NUCLEOTIDE SEQUENCE [LARGE SCALE GENOMIC DNA]</scope>
    <source>
        <strain evidence="2 3">NRRL 2792</strain>
    </source>
</reference>
<feature type="compositionally biased region" description="Polar residues" evidence="1">
    <location>
        <begin position="40"/>
        <end position="53"/>
    </location>
</feature>
<evidence type="ECO:0000256" key="1">
    <source>
        <dbReference type="SAM" id="MobiDB-lite"/>
    </source>
</evidence>
<feature type="region of interest" description="Disordered" evidence="1">
    <location>
        <begin position="24"/>
        <end position="67"/>
    </location>
</feature>
<gene>
    <name evidence="2" type="ORF">FH965_02380</name>
</gene>
<name>A0A516R1K8_STRST</name>
<proteinExistence type="predicted"/>